<evidence type="ECO:0000256" key="6">
    <source>
        <dbReference type="ARBA" id="ARBA00022832"/>
    </source>
</evidence>
<organism evidence="12">
    <name type="scientific">Wuchereria bancrofti</name>
    <dbReference type="NCBI Taxonomy" id="6293"/>
    <lineage>
        <taxon>Eukaryota</taxon>
        <taxon>Metazoa</taxon>
        <taxon>Ecdysozoa</taxon>
        <taxon>Nematoda</taxon>
        <taxon>Chromadorea</taxon>
        <taxon>Rhabditida</taxon>
        <taxon>Spirurina</taxon>
        <taxon>Spiruromorpha</taxon>
        <taxon>Filarioidea</taxon>
        <taxon>Onchocercidae</taxon>
        <taxon>Wuchereria</taxon>
    </lineage>
</organism>
<dbReference type="GO" id="GO:0019367">
    <property type="term" value="P:fatty acid elongation, saturated fatty acid"/>
    <property type="evidence" value="ECO:0007669"/>
    <property type="project" value="TreeGrafter"/>
</dbReference>
<dbReference type="STRING" id="6293.A0A1I8EFQ8"/>
<evidence type="ECO:0000256" key="11">
    <source>
        <dbReference type="RuleBase" id="RU361115"/>
    </source>
</evidence>
<evidence type="ECO:0000313" key="12">
    <source>
        <dbReference type="WBParaSite" id="maker-PairedContig_1747-snap-gene-1.30-mRNA-1"/>
    </source>
</evidence>
<dbReference type="PANTHER" id="PTHR11157:SF17">
    <property type="entry name" value="ELONGATION OF VERY LONG CHAIN FATTY ACIDS PROTEIN 6"/>
    <property type="match status" value="1"/>
</dbReference>
<feature type="transmembrane region" description="Helical" evidence="11">
    <location>
        <begin position="172"/>
        <end position="190"/>
    </location>
</feature>
<comment type="pathway">
    <text evidence="2">Lipid metabolism; fatty acid biosynthesis.</text>
</comment>
<protein>
    <recommendedName>
        <fullName evidence="11">Elongation of very long chain fatty acids protein</fullName>
        <ecNumber evidence="11">2.3.1.199</ecNumber>
    </recommendedName>
    <alternativeName>
        <fullName evidence="11">Very-long-chain 3-oxoacyl-CoA synthase</fullName>
    </alternativeName>
</protein>
<dbReference type="GO" id="GO:0005789">
    <property type="term" value="C:endoplasmic reticulum membrane"/>
    <property type="evidence" value="ECO:0007669"/>
    <property type="project" value="TreeGrafter"/>
</dbReference>
<dbReference type="InterPro" id="IPR002076">
    <property type="entry name" value="ELO_fam"/>
</dbReference>
<evidence type="ECO:0000256" key="9">
    <source>
        <dbReference type="ARBA" id="ARBA00023136"/>
    </source>
</evidence>
<dbReference type="WBParaSite" id="maker-PairedContig_1747-snap-gene-1.30-mRNA-1">
    <property type="protein sequence ID" value="maker-PairedContig_1747-snap-gene-1.30-mRNA-1"/>
    <property type="gene ID" value="maker-PairedContig_1747-snap-gene-1.30"/>
</dbReference>
<dbReference type="UniPathway" id="UPA00094"/>
<dbReference type="GO" id="GO:0034625">
    <property type="term" value="P:fatty acid elongation, monounsaturated fatty acid"/>
    <property type="evidence" value="ECO:0007669"/>
    <property type="project" value="TreeGrafter"/>
</dbReference>
<keyword evidence="10 11" id="KW-0275">Fatty acid biosynthesis</keyword>
<sequence>MARWEYWPYYGLENYLYTMPFEAKFNMMESTKWMQENWFHSITSSIAYVISIYIGQKLMESRKPFCLDNLLIAWNFGLALFSLVGVCRMTPELLWSVRENSFEYSICTASFAQGVTGFWTEMFALSKVAEFGDTVFIVLRKRPLLFLHWYHHVTVLVYTWHAYKDHTASGRWFIWMNYTVHAFMYTYYALRAMRKRLPKMAAMMVTILQILQMVGGVFIGINILRIKLSGRACQQTWSNLYFSFTIYFSYFLLFCNFFYCTYLKKGNRYHALLAGGIRNKIQKDGIMEEPSEDKNEENDVAGKVRNHLKRRSLLIVDAFDSIQSAGEIERDVVTASVVKSFRGIVPIISICNVFSILMLSVDKHCNIVLCYAAR</sequence>
<keyword evidence="5 11" id="KW-0812">Transmembrane</keyword>
<evidence type="ECO:0000256" key="7">
    <source>
        <dbReference type="ARBA" id="ARBA00022989"/>
    </source>
</evidence>
<dbReference type="PANTHER" id="PTHR11157">
    <property type="entry name" value="FATTY ACID ACYL TRANSFERASE-RELATED"/>
    <property type="match status" value="1"/>
</dbReference>
<name>A0A1I8EFQ8_WUCBA</name>
<keyword evidence="6 11" id="KW-0276">Fatty acid metabolism</keyword>
<dbReference type="InterPro" id="IPR030457">
    <property type="entry name" value="ELO_CS"/>
</dbReference>
<accession>A0A1I8EFQ8</accession>
<keyword evidence="7 11" id="KW-1133">Transmembrane helix</keyword>
<comment type="subcellular location">
    <subcellularLocation>
        <location evidence="1">Membrane</location>
        <topology evidence="1">Multi-pass membrane protein</topology>
    </subcellularLocation>
</comment>
<evidence type="ECO:0000256" key="4">
    <source>
        <dbReference type="ARBA" id="ARBA00022679"/>
    </source>
</evidence>
<evidence type="ECO:0000256" key="10">
    <source>
        <dbReference type="ARBA" id="ARBA00023160"/>
    </source>
</evidence>
<dbReference type="EC" id="2.3.1.199" evidence="11"/>
<evidence type="ECO:0000256" key="5">
    <source>
        <dbReference type="ARBA" id="ARBA00022692"/>
    </source>
</evidence>
<feature type="transmembrane region" description="Helical" evidence="11">
    <location>
        <begin position="244"/>
        <end position="263"/>
    </location>
</feature>
<dbReference type="GO" id="GO:0042761">
    <property type="term" value="P:very long-chain fatty acid biosynthetic process"/>
    <property type="evidence" value="ECO:0007669"/>
    <property type="project" value="TreeGrafter"/>
</dbReference>
<comment type="catalytic activity">
    <reaction evidence="11">
        <text>a very-long-chain acyl-CoA + malonyl-CoA + H(+) = a very-long-chain 3-oxoacyl-CoA + CO2 + CoA</text>
        <dbReference type="Rhea" id="RHEA:32727"/>
        <dbReference type="ChEBI" id="CHEBI:15378"/>
        <dbReference type="ChEBI" id="CHEBI:16526"/>
        <dbReference type="ChEBI" id="CHEBI:57287"/>
        <dbReference type="ChEBI" id="CHEBI:57384"/>
        <dbReference type="ChEBI" id="CHEBI:90725"/>
        <dbReference type="ChEBI" id="CHEBI:90736"/>
        <dbReference type="EC" id="2.3.1.199"/>
    </reaction>
</comment>
<dbReference type="GO" id="GO:0030148">
    <property type="term" value="P:sphingolipid biosynthetic process"/>
    <property type="evidence" value="ECO:0007669"/>
    <property type="project" value="TreeGrafter"/>
</dbReference>
<keyword evidence="3 11" id="KW-0444">Lipid biosynthesis</keyword>
<comment type="similarity">
    <text evidence="11">Belongs to the ELO family.</text>
</comment>
<dbReference type="Pfam" id="PF01151">
    <property type="entry name" value="ELO"/>
    <property type="match status" value="1"/>
</dbReference>
<evidence type="ECO:0000256" key="2">
    <source>
        <dbReference type="ARBA" id="ARBA00005194"/>
    </source>
</evidence>
<evidence type="ECO:0000256" key="8">
    <source>
        <dbReference type="ARBA" id="ARBA00023098"/>
    </source>
</evidence>
<feature type="transmembrane region" description="Helical" evidence="11">
    <location>
        <begin position="202"/>
        <end position="224"/>
    </location>
</feature>
<keyword evidence="9 11" id="KW-0472">Membrane</keyword>
<dbReference type="AlphaFoldDB" id="A0A1I8EFQ8"/>
<keyword evidence="8 11" id="KW-0443">Lipid metabolism</keyword>
<dbReference type="GO" id="GO:0009922">
    <property type="term" value="F:fatty acid elongase activity"/>
    <property type="evidence" value="ECO:0007669"/>
    <property type="project" value="UniProtKB-EC"/>
</dbReference>
<evidence type="ECO:0000256" key="1">
    <source>
        <dbReference type="ARBA" id="ARBA00004141"/>
    </source>
</evidence>
<feature type="transmembrane region" description="Helical" evidence="11">
    <location>
        <begin position="38"/>
        <end position="55"/>
    </location>
</feature>
<dbReference type="GO" id="GO:0034626">
    <property type="term" value="P:fatty acid elongation, polyunsaturated fatty acid"/>
    <property type="evidence" value="ECO:0007669"/>
    <property type="project" value="TreeGrafter"/>
</dbReference>
<dbReference type="PROSITE" id="PS01188">
    <property type="entry name" value="ELO"/>
    <property type="match status" value="1"/>
</dbReference>
<evidence type="ECO:0000256" key="3">
    <source>
        <dbReference type="ARBA" id="ARBA00022516"/>
    </source>
</evidence>
<feature type="transmembrane region" description="Helical" evidence="11">
    <location>
        <begin position="67"/>
        <end position="86"/>
    </location>
</feature>
<keyword evidence="4 11" id="KW-0808">Transferase</keyword>
<reference evidence="12" key="1">
    <citation type="submission" date="2016-11" db="UniProtKB">
        <authorList>
            <consortium name="WormBaseParasite"/>
        </authorList>
    </citation>
    <scope>IDENTIFICATION</scope>
    <source>
        <strain evidence="12">pt0022</strain>
    </source>
</reference>
<proteinExistence type="inferred from homology"/>